<evidence type="ECO:0000256" key="2">
    <source>
        <dbReference type="ARBA" id="ARBA00022473"/>
    </source>
</evidence>
<reference evidence="8 9" key="1">
    <citation type="submission" date="2024-01" db="EMBL/GenBank/DDBJ databases">
        <title>Genome assemblies of Stephania.</title>
        <authorList>
            <person name="Yang L."/>
        </authorList>
    </citation>
    <scope>NUCLEOTIDE SEQUENCE [LARGE SCALE GENOMIC DNA]</scope>
    <source>
        <strain evidence="8">JXDWG</strain>
        <tissue evidence="8">Leaf</tissue>
    </source>
</reference>
<organism evidence="8 9">
    <name type="scientific">Stephania cephalantha</name>
    <dbReference type="NCBI Taxonomy" id="152367"/>
    <lineage>
        <taxon>Eukaryota</taxon>
        <taxon>Viridiplantae</taxon>
        <taxon>Streptophyta</taxon>
        <taxon>Embryophyta</taxon>
        <taxon>Tracheophyta</taxon>
        <taxon>Spermatophyta</taxon>
        <taxon>Magnoliopsida</taxon>
        <taxon>Ranunculales</taxon>
        <taxon>Menispermaceae</taxon>
        <taxon>Menispermoideae</taxon>
        <taxon>Cissampelideae</taxon>
        <taxon>Stephania</taxon>
    </lineage>
</organism>
<evidence type="ECO:0000256" key="1">
    <source>
        <dbReference type="ARBA" id="ARBA00005405"/>
    </source>
</evidence>
<feature type="compositionally biased region" description="Basic and acidic residues" evidence="7">
    <location>
        <begin position="1"/>
        <end position="14"/>
    </location>
</feature>
<feature type="coiled-coil region" evidence="6">
    <location>
        <begin position="89"/>
        <end position="116"/>
    </location>
</feature>
<protein>
    <submittedName>
        <fullName evidence="8">Uncharacterized protein</fullName>
    </submittedName>
</protein>
<keyword evidence="4 6" id="KW-0175">Coiled coil</keyword>
<evidence type="ECO:0000256" key="3">
    <source>
        <dbReference type="ARBA" id="ARBA00022782"/>
    </source>
</evidence>
<sequence>MYLEARIDHSKDAKSTNATLSPGGARHRAAQRDPGPPLRQSTAGGHPRGAQPGALRRKEGPGPPLRGLRPSQGRGDAKVREVFDRSLKLEAELRSVDSARAELAQVRADASMLRLEREEMAVKLQGVNGEVMRARAEAAIEYEKKIRGDNLEHSLAMQKTMKALAHEIEKLHAELANAEKRARAAAIVATAAVNPVILHLKKGKRGKEDEALKPEQNQLEPLRS</sequence>
<dbReference type="GO" id="GO:0009908">
    <property type="term" value="P:flower development"/>
    <property type="evidence" value="ECO:0007669"/>
    <property type="project" value="UniProtKB-KW"/>
</dbReference>
<feature type="region of interest" description="Disordered" evidence="7">
    <location>
        <begin position="1"/>
        <end position="79"/>
    </location>
</feature>
<feature type="region of interest" description="Disordered" evidence="7">
    <location>
        <begin position="203"/>
        <end position="224"/>
    </location>
</feature>
<dbReference type="InterPro" id="IPR040353">
    <property type="entry name" value="FLX/FLX-like"/>
</dbReference>
<name>A0AAP0J5E2_9MAGN</name>
<dbReference type="EMBL" id="JBBNAG010000006">
    <property type="protein sequence ID" value="KAK9126738.1"/>
    <property type="molecule type" value="Genomic_DNA"/>
</dbReference>
<dbReference type="PANTHER" id="PTHR33405:SF17">
    <property type="entry name" value="PROTEIN FLC EXPRESSOR"/>
    <property type="match status" value="1"/>
</dbReference>
<evidence type="ECO:0000256" key="7">
    <source>
        <dbReference type="SAM" id="MobiDB-lite"/>
    </source>
</evidence>
<evidence type="ECO:0000313" key="9">
    <source>
        <dbReference type="Proteomes" id="UP001419268"/>
    </source>
</evidence>
<dbReference type="Proteomes" id="UP001419268">
    <property type="component" value="Unassembled WGS sequence"/>
</dbReference>
<proteinExistence type="inferred from homology"/>
<keyword evidence="9" id="KW-1185">Reference proteome</keyword>
<comment type="caution">
    <text evidence="8">The sequence shown here is derived from an EMBL/GenBank/DDBJ whole genome shotgun (WGS) entry which is preliminary data.</text>
</comment>
<keyword evidence="3" id="KW-0221">Differentiation</keyword>
<dbReference type="PANTHER" id="PTHR33405">
    <property type="entry name" value="PROTEIN FLX-LIKE 2"/>
    <property type="match status" value="1"/>
</dbReference>
<gene>
    <name evidence="8" type="ORF">Scep_015584</name>
</gene>
<dbReference type="GO" id="GO:0030154">
    <property type="term" value="P:cell differentiation"/>
    <property type="evidence" value="ECO:0007669"/>
    <property type="project" value="UniProtKB-KW"/>
</dbReference>
<comment type="similarity">
    <text evidence="1">Belongs to the FLX family.</text>
</comment>
<accession>A0AAP0J5E2</accession>
<evidence type="ECO:0000256" key="5">
    <source>
        <dbReference type="ARBA" id="ARBA00023089"/>
    </source>
</evidence>
<dbReference type="AlphaFoldDB" id="A0AAP0J5E2"/>
<evidence type="ECO:0000256" key="6">
    <source>
        <dbReference type="SAM" id="Coils"/>
    </source>
</evidence>
<keyword evidence="5" id="KW-0287">Flowering</keyword>
<feature type="coiled-coil region" evidence="6">
    <location>
        <begin position="161"/>
        <end position="188"/>
    </location>
</feature>
<keyword evidence="2" id="KW-0217">Developmental protein</keyword>
<evidence type="ECO:0000313" key="8">
    <source>
        <dbReference type="EMBL" id="KAK9126738.1"/>
    </source>
</evidence>
<feature type="compositionally biased region" description="Low complexity" evidence="7">
    <location>
        <begin position="65"/>
        <end position="74"/>
    </location>
</feature>
<evidence type="ECO:0000256" key="4">
    <source>
        <dbReference type="ARBA" id="ARBA00023054"/>
    </source>
</evidence>
<feature type="compositionally biased region" description="Polar residues" evidence="7">
    <location>
        <begin position="215"/>
        <end position="224"/>
    </location>
</feature>